<dbReference type="EMBL" id="GIFC01000143">
    <property type="protein sequence ID" value="MXU82226.1"/>
    <property type="molecule type" value="Transcribed_RNA"/>
</dbReference>
<dbReference type="AlphaFoldDB" id="A0A6B0U1I8"/>
<organism evidence="1">
    <name type="scientific">Ixodes ricinus</name>
    <name type="common">Common tick</name>
    <name type="synonym">Acarus ricinus</name>
    <dbReference type="NCBI Taxonomy" id="34613"/>
    <lineage>
        <taxon>Eukaryota</taxon>
        <taxon>Metazoa</taxon>
        <taxon>Ecdysozoa</taxon>
        <taxon>Arthropoda</taxon>
        <taxon>Chelicerata</taxon>
        <taxon>Arachnida</taxon>
        <taxon>Acari</taxon>
        <taxon>Parasitiformes</taxon>
        <taxon>Ixodida</taxon>
        <taxon>Ixodoidea</taxon>
        <taxon>Ixodidae</taxon>
        <taxon>Ixodinae</taxon>
        <taxon>Ixodes</taxon>
    </lineage>
</organism>
<name>A0A6B0U1I8_IXORI</name>
<protein>
    <submittedName>
        <fullName evidence="1">Uncharacterized protein</fullName>
    </submittedName>
</protein>
<reference evidence="1" key="1">
    <citation type="submission" date="2019-12" db="EMBL/GenBank/DDBJ databases">
        <title>An insight into the sialome of adult female Ixodes ricinus ticks feeding for 6 days.</title>
        <authorList>
            <person name="Perner J."/>
            <person name="Ribeiro J.M.C."/>
        </authorList>
    </citation>
    <scope>NUCLEOTIDE SEQUENCE</scope>
    <source>
        <strain evidence="1">Semi-engorged</strain>
        <tissue evidence="1">Salivary glands</tissue>
    </source>
</reference>
<proteinExistence type="predicted"/>
<evidence type="ECO:0000313" key="1">
    <source>
        <dbReference type="EMBL" id="MXU82226.1"/>
    </source>
</evidence>
<sequence>MLRLQYPLIAFRSKLSKRPSVIEGRKPASEVGQLRDLPAVLVLSATTGMQTSLYRLLSDKFVFVAAR</sequence>
<accession>A0A6B0U1I8</accession>